<accession>A0ABU5PP10</accession>
<name>A0ABU5PP10_9BACL</name>
<keyword evidence="1" id="KW-0732">Signal</keyword>
<evidence type="ECO:0008006" key="4">
    <source>
        <dbReference type="Google" id="ProtNLM"/>
    </source>
</evidence>
<protein>
    <recommendedName>
        <fullName evidence="4">Inhibitor I9 domain-containing protein</fullName>
    </recommendedName>
</protein>
<evidence type="ECO:0000313" key="3">
    <source>
        <dbReference type="Proteomes" id="UP001292216"/>
    </source>
</evidence>
<comment type="caution">
    <text evidence="2">The sequence shown here is derived from an EMBL/GenBank/DDBJ whole genome shotgun (WGS) entry which is preliminary data.</text>
</comment>
<dbReference type="EMBL" id="JAYERP010000001">
    <property type="protein sequence ID" value="MEA3571676.1"/>
    <property type="molecule type" value="Genomic_DNA"/>
</dbReference>
<sequence>MFKKGAIFLLSIVLLFTSLGAANASDDQFSKKSDVSNNASLQTVSVRDIVPSKYFESVKGKFHSKKAVLEATGFKRVTSKKLSDMKFENGAIIVNSFDEYAALLQYYADLEKMYNNSNILNSVSPTATYTDYSEQTIWGDGLGGGEQTFPGL</sequence>
<dbReference type="RefSeq" id="WP_323078233.1">
    <property type="nucleotide sequence ID" value="NZ_CBCSKM010000009.1"/>
</dbReference>
<organism evidence="2 3">
    <name type="scientific">Paenibacillus phoenicis</name>
    <dbReference type="NCBI Taxonomy" id="554117"/>
    <lineage>
        <taxon>Bacteria</taxon>
        <taxon>Bacillati</taxon>
        <taxon>Bacillota</taxon>
        <taxon>Bacilli</taxon>
        <taxon>Bacillales</taxon>
        <taxon>Paenibacillaceae</taxon>
        <taxon>Paenibacillus</taxon>
    </lineage>
</organism>
<evidence type="ECO:0000313" key="2">
    <source>
        <dbReference type="EMBL" id="MEA3571676.1"/>
    </source>
</evidence>
<proteinExistence type="predicted"/>
<evidence type="ECO:0000256" key="1">
    <source>
        <dbReference type="SAM" id="SignalP"/>
    </source>
</evidence>
<reference evidence="2 3" key="1">
    <citation type="submission" date="2023-12" db="EMBL/GenBank/DDBJ databases">
        <title>Whole genome sequencing of Paenibacillus phoenicis isolated from the Phoenix Mars Lander spacecraft assembly facility.</title>
        <authorList>
            <person name="Garcia A."/>
            <person name="Venkateswaran K."/>
        </authorList>
    </citation>
    <scope>NUCLEOTIDE SEQUENCE [LARGE SCALE GENOMIC DNA]</scope>
    <source>
        <strain evidence="2 3">3PO2SA</strain>
    </source>
</reference>
<keyword evidence="3" id="KW-1185">Reference proteome</keyword>
<dbReference type="Proteomes" id="UP001292216">
    <property type="component" value="Unassembled WGS sequence"/>
</dbReference>
<feature type="chain" id="PRO_5045647630" description="Inhibitor I9 domain-containing protein" evidence="1">
    <location>
        <begin position="25"/>
        <end position="152"/>
    </location>
</feature>
<gene>
    <name evidence="2" type="ORF">U9M73_17145</name>
</gene>
<feature type="signal peptide" evidence="1">
    <location>
        <begin position="1"/>
        <end position="24"/>
    </location>
</feature>